<sequence length="295" mass="30963">MRWLIALVIALGTVLLGAPGAGAAESVGMTVTVNGQDIATASPTYPVRLDPHSPAQVTVNLDNATAAPVTVAAVDLSGHVLGLTFFSYHTAVGLTVAPGQTQSLDFELDLSGLDGQATGLINGTVTVRGDDGTVLADISTVTDVRGSLMSVYGLFGLALALLTALAVLDAVLGIARRRLHENRWRRGLRMLTPGVGIGLVLAFTLSATRVWAPTLDRWLLLAGGFAVGFFILGYLTPTPDTAEDEDEDDMVDDELEDGDGVDDDRTGRIGEGPTDRWPSDTGPPHTRPLGTNRPR</sequence>
<keyword evidence="2" id="KW-1133">Transmembrane helix</keyword>
<dbReference type="eggNOG" id="ENOG5031QYX">
    <property type="taxonomic scope" value="Bacteria"/>
</dbReference>
<feature type="region of interest" description="Disordered" evidence="1">
    <location>
        <begin position="240"/>
        <end position="295"/>
    </location>
</feature>
<feature type="compositionally biased region" description="Basic and acidic residues" evidence="1">
    <location>
        <begin position="263"/>
        <end position="278"/>
    </location>
</feature>
<keyword evidence="2" id="KW-0812">Transmembrane</keyword>
<gene>
    <name evidence="4" type="ordered locus">RHA1_ro03189</name>
</gene>
<dbReference type="KEGG" id="rha:RHA1_ro03189"/>
<dbReference type="EMBL" id="CP000431">
    <property type="protein sequence ID" value="ABG94992.1"/>
    <property type="molecule type" value="Genomic_DNA"/>
</dbReference>
<evidence type="ECO:0008006" key="6">
    <source>
        <dbReference type="Google" id="ProtNLM"/>
    </source>
</evidence>
<dbReference type="Proteomes" id="UP000008710">
    <property type="component" value="Chromosome"/>
</dbReference>
<evidence type="ECO:0000256" key="1">
    <source>
        <dbReference type="SAM" id="MobiDB-lite"/>
    </source>
</evidence>
<keyword evidence="2" id="KW-0472">Membrane</keyword>
<reference evidence="5" key="1">
    <citation type="journal article" date="2006" name="Proc. Natl. Acad. Sci. U.S.A.">
        <title>The complete genome of Rhodococcus sp. RHA1 provides insights into a catabolic powerhouse.</title>
        <authorList>
            <person name="McLeod M.P."/>
            <person name="Warren R.L."/>
            <person name="Hsiao W.W.L."/>
            <person name="Araki N."/>
            <person name="Myhre M."/>
            <person name="Fernandes C."/>
            <person name="Miyazawa D."/>
            <person name="Wong W."/>
            <person name="Lillquist A.L."/>
            <person name="Wang D."/>
            <person name="Dosanjh M."/>
            <person name="Hara H."/>
            <person name="Petrescu A."/>
            <person name="Morin R.D."/>
            <person name="Yang G."/>
            <person name="Stott J.M."/>
            <person name="Schein J.E."/>
            <person name="Shin H."/>
            <person name="Smailus D."/>
            <person name="Siddiqui A.S."/>
            <person name="Marra M.A."/>
            <person name="Jones S.J.M."/>
            <person name="Holt R."/>
            <person name="Brinkman F.S.L."/>
            <person name="Miyauchi K."/>
            <person name="Fukuda M."/>
            <person name="Davies J.E."/>
            <person name="Mohn W.W."/>
            <person name="Eltis L.D."/>
        </authorList>
    </citation>
    <scope>NUCLEOTIDE SEQUENCE [LARGE SCALE GENOMIC DNA]</scope>
    <source>
        <strain evidence="5">RHA1</strain>
    </source>
</reference>
<feature type="transmembrane region" description="Helical" evidence="2">
    <location>
        <begin position="187"/>
        <end position="212"/>
    </location>
</feature>
<feature type="compositionally biased region" description="Acidic residues" evidence="1">
    <location>
        <begin position="241"/>
        <end position="262"/>
    </location>
</feature>
<feature type="transmembrane region" description="Helical" evidence="2">
    <location>
        <begin position="218"/>
        <end position="235"/>
    </location>
</feature>
<evidence type="ECO:0000256" key="3">
    <source>
        <dbReference type="SAM" id="SignalP"/>
    </source>
</evidence>
<feature type="chain" id="PRO_5004176583" description="Transmembrane protein" evidence="3">
    <location>
        <begin position="24"/>
        <end position="295"/>
    </location>
</feature>
<dbReference type="HOGENOM" id="CLU_091593_0_0_11"/>
<evidence type="ECO:0000256" key="2">
    <source>
        <dbReference type="SAM" id="Phobius"/>
    </source>
</evidence>
<proteinExistence type="predicted"/>
<accession>Q0SBU4</accession>
<dbReference type="AlphaFoldDB" id="Q0SBU4"/>
<evidence type="ECO:0000313" key="5">
    <source>
        <dbReference type="Proteomes" id="UP000008710"/>
    </source>
</evidence>
<feature type="transmembrane region" description="Helical" evidence="2">
    <location>
        <begin position="151"/>
        <end position="175"/>
    </location>
</feature>
<feature type="signal peptide" evidence="3">
    <location>
        <begin position="1"/>
        <end position="23"/>
    </location>
</feature>
<keyword evidence="3" id="KW-0732">Signal</keyword>
<evidence type="ECO:0000313" key="4">
    <source>
        <dbReference type="EMBL" id="ABG94992.1"/>
    </source>
</evidence>
<name>Q0SBU4_RHOJR</name>
<protein>
    <recommendedName>
        <fullName evidence="6">Transmembrane protein</fullName>
    </recommendedName>
</protein>
<organism evidence="4 5">
    <name type="scientific">Rhodococcus jostii (strain RHA1)</name>
    <dbReference type="NCBI Taxonomy" id="101510"/>
    <lineage>
        <taxon>Bacteria</taxon>
        <taxon>Bacillati</taxon>
        <taxon>Actinomycetota</taxon>
        <taxon>Actinomycetes</taxon>
        <taxon>Mycobacteriales</taxon>
        <taxon>Nocardiaceae</taxon>
        <taxon>Rhodococcus</taxon>
    </lineage>
</organism>